<feature type="domain" description="F-box" evidence="2">
    <location>
        <begin position="68"/>
        <end position="117"/>
    </location>
</feature>
<name>A0A8H5FBV3_9AGAR</name>
<sequence>MSTTFTARFSTRLAEKQRAESSDLGTPASSTTHAAPRPKKQKLSASSNPESSTKATTNKRVRGRRGGLKMIHEMPLDIVLEIFGHLDPIDLLHVSRTSKGLRALTQGTGSQLIWKKAYENLGDSAPPIDLPGLNLMFLTSALYGKYCQVCTTRKGQLTLHASRIRLCWDCSVPNLVSFHDVEKDIQALCINTYLGRASVKLRYSTYFFKAELEFHRRKIANTKSRPGQETHQAIWSATMRQRRDYMTKLTKWSLSERYKTNQKYRDILARRQQDITSRIIAAGYEAEATYIRIARLPGVKIGADLTDKGWDRIKGRILSTFEYIRQQKLERDIKDCFSTRIYHFQQIVNAAFGDVPKPRIPVPFYEILHSEPFHGILTSYTGLGMRHLTDEMRQQLRIPALAERITEITNTWRKAADRHLLDLVNPGSPVKTENDDQPADTAPLELGTTLFTCHWCPAALSYPRVLVHSCFRDNRKSGNLSNKTSSTAAHDVDGDEEDAEEDDDDASNNEEEPEENYGIVKTTPLSVWNSLHIANGRRWNESGDEITFDSEASGAAKSILLAIGEDPVTMTTARIQAMDIRVECIRCLAANNSRRRRPRLFMTWNMAIIHDMQDHFEQPRSAQDWRLVVDKDELAQIKGHEDGKRRSRMNEYQCSFCHTTLGENKIKEHYTNCHSAHPFDETRQLEYVFEPYDNAMKFHPLPVHL</sequence>
<dbReference type="Gene3D" id="1.20.1280.50">
    <property type="match status" value="1"/>
</dbReference>
<feature type="compositionally biased region" description="Acidic residues" evidence="1">
    <location>
        <begin position="493"/>
        <end position="515"/>
    </location>
</feature>
<evidence type="ECO:0000259" key="2">
    <source>
        <dbReference type="PROSITE" id="PS50181"/>
    </source>
</evidence>
<feature type="compositionally biased region" description="Basic residues" evidence="1">
    <location>
        <begin position="57"/>
        <end position="66"/>
    </location>
</feature>
<dbReference type="CDD" id="cd09917">
    <property type="entry name" value="F-box_SF"/>
    <property type="match status" value="1"/>
</dbReference>
<gene>
    <name evidence="3" type="ORF">D9619_005375</name>
</gene>
<reference evidence="3 4" key="1">
    <citation type="journal article" date="2020" name="ISME J.">
        <title>Uncovering the hidden diversity of litter-decomposition mechanisms in mushroom-forming fungi.</title>
        <authorList>
            <person name="Floudas D."/>
            <person name="Bentzer J."/>
            <person name="Ahren D."/>
            <person name="Johansson T."/>
            <person name="Persson P."/>
            <person name="Tunlid A."/>
        </authorList>
    </citation>
    <scope>NUCLEOTIDE SEQUENCE [LARGE SCALE GENOMIC DNA]</scope>
    <source>
        <strain evidence="3 4">CBS 101986</strain>
    </source>
</reference>
<feature type="compositionally biased region" description="Polar residues" evidence="1">
    <location>
        <begin position="23"/>
        <end position="33"/>
    </location>
</feature>
<protein>
    <recommendedName>
        <fullName evidence="2">F-box domain-containing protein</fullName>
    </recommendedName>
</protein>
<dbReference type="AlphaFoldDB" id="A0A8H5FBV3"/>
<evidence type="ECO:0000313" key="4">
    <source>
        <dbReference type="Proteomes" id="UP000567179"/>
    </source>
</evidence>
<feature type="compositionally biased region" description="Polar residues" evidence="1">
    <location>
        <begin position="477"/>
        <end position="487"/>
    </location>
</feature>
<accession>A0A8H5FBV3</accession>
<proteinExistence type="predicted"/>
<dbReference type="SMART" id="SM00256">
    <property type="entry name" value="FBOX"/>
    <property type="match status" value="1"/>
</dbReference>
<dbReference type="Proteomes" id="UP000567179">
    <property type="component" value="Unassembled WGS sequence"/>
</dbReference>
<dbReference type="EMBL" id="JAACJJ010000001">
    <property type="protein sequence ID" value="KAF5331121.1"/>
    <property type="molecule type" value="Genomic_DNA"/>
</dbReference>
<feature type="compositionally biased region" description="Polar residues" evidence="1">
    <location>
        <begin position="43"/>
        <end position="56"/>
    </location>
</feature>
<organism evidence="3 4">
    <name type="scientific">Psilocybe cf. subviscida</name>
    <dbReference type="NCBI Taxonomy" id="2480587"/>
    <lineage>
        <taxon>Eukaryota</taxon>
        <taxon>Fungi</taxon>
        <taxon>Dikarya</taxon>
        <taxon>Basidiomycota</taxon>
        <taxon>Agaricomycotina</taxon>
        <taxon>Agaricomycetes</taxon>
        <taxon>Agaricomycetidae</taxon>
        <taxon>Agaricales</taxon>
        <taxon>Agaricineae</taxon>
        <taxon>Strophariaceae</taxon>
        <taxon>Psilocybe</taxon>
    </lineage>
</organism>
<feature type="region of interest" description="Disordered" evidence="1">
    <location>
        <begin position="1"/>
        <end position="66"/>
    </location>
</feature>
<dbReference type="InterPro" id="IPR001810">
    <property type="entry name" value="F-box_dom"/>
</dbReference>
<keyword evidence="4" id="KW-1185">Reference proteome</keyword>
<dbReference type="Pfam" id="PF00646">
    <property type="entry name" value="F-box"/>
    <property type="match status" value="1"/>
</dbReference>
<evidence type="ECO:0000313" key="3">
    <source>
        <dbReference type="EMBL" id="KAF5331121.1"/>
    </source>
</evidence>
<comment type="caution">
    <text evidence="3">The sequence shown here is derived from an EMBL/GenBank/DDBJ whole genome shotgun (WGS) entry which is preliminary data.</text>
</comment>
<dbReference type="PROSITE" id="PS50181">
    <property type="entry name" value="FBOX"/>
    <property type="match status" value="1"/>
</dbReference>
<dbReference type="InterPro" id="IPR036047">
    <property type="entry name" value="F-box-like_dom_sf"/>
</dbReference>
<dbReference type="OrthoDB" id="2322499at2759"/>
<feature type="region of interest" description="Disordered" evidence="1">
    <location>
        <begin position="477"/>
        <end position="520"/>
    </location>
</feature>
<evidence type="ECO:0000256" key="1">
    <source>
        <dbReference type="SAM" id="MobiDB-lite"/>
    </source>
</evidence>
<dbReference type="SUPFAM" id="SSF81383">
    <property type="entry name" value="F-box domain"/>
    <property type="match status" value="1"/>
</dbReference>